<gene>
    <name evidence="1" type="ORF">AK812_SmicGene3698</name>
</gene>
<dbReference type="OrthoDB" id="10330836at2759"/>
<dbReference type="AlphaFoldDB" id="A0A1Q9EY83"/>
<keyword evidence="2" id="KW-1185">Reference proteome</keyword>
<comment type="caution">
    <text evidence="1">The sequence shown here is derived from an EMBL/GenBank/DDBJ whole genome shotgun (WGS) entry which is preliminary data.</text>
</comment>
<evidence type="ECO:0000313" key="1">
    <source>
        <dbReference type="EMBL" id="OLQ12404.1"/>
    </source>
</evidence>
<proteinExistence type="predicted"/>
<organism evidence="1 2">
    <name type="scientific">Symbiodinium microadriaticum</name>
    <name type="common">Dinoflagellate</name>
    <name type="synonym">Zooxanthella microadriatica</name>
    <dbReference type="NCBI Taxonomy" id="2951"/>
    <lineage>
        <taxon>Eukaryota</taxon>
        <taxon>Sar</taxon>
        <taxon>Alveolata</taxon>
        <taxon>Dinophyceae</taxon>
        <taxon>Suessiales</taxon>
        <taxon>Symbiodiniaceae</taxon>
        <taxon>Symbiodinium</taxon>
    </lineage>
</organism>
<accession>A0A1Q9EY83</accession>
<dbReference type="Proteomes" id="UP000186817">
    <property type="component" value="Unassembled WGS sequence"/>
</dbReference>
<evidence type="ECO:0000313" key="2">
    <source>
        <dbReference type="Proteomes" id="UP000186817"/>
    </source>
</evidence>
<reference evidence="1 2" key="1">
    <citation type="submission" date="2016-02" db="EMBL/GenBank/DDBJ databases">
        <title>Genome analysis of coral dinoflagellate symbionts highlights evolutionary adaptations to a symbiotic lifestyle.</title>
        <authorList>
            <person name="Aranda M."/>
            <person name="Li Y."/>
            <person name="Liew Y.J."/>
            <person name="Baumgarten S."/>
            <person name="Simakov O."/>
            <person name="Wilson M."/>
            <person name="Piel J."/>
            <person name="Ashoor H."/>
            <person name="Bougouffa S."/>
            <person name="Bajic V.B."/>
            <person name="Ryu T."/>
            <person name="Ravasi T."/>
            <person name="Bayer T."/>
            <person name="Micklem G."/>
            <person name="Kim H."/>
            <person name="Bhak J."/>
            <person name="Lajeunesse T.C."/>
            <person name="Voolstra C.R."/>
        </authorList>
    </citation>
    <scope>NUCLEOTIDE SEQUENCE [LARGE SCALE GENOMIC DNA]</scope>
    <source>
        <strain evidence="1 2">CCMP2467</strain>
    </source>
</reference>
<name>A0A1Q9EY83_SYMMI</name>
<sequence>MRLLPLGCKLQPAQPRRRSGLCAVAELTREARSFELSELVYGPRRRRSFSFAALLTALIAHAALRCFVAPERLPGAFRRTPPQLREQRTPRPAAHHAAHSAAQSVLQRVQFLWQAEKKQAPSALHTIALKAKALWHATGLGSIISACWAQVAPYPPFSWIQSLTLQVWNAPKVWRYYILYTVADSLWKWLFPGLHAQVMTGLWLAFLRAFNARAYIEAVVNRVVSLLNQQAKLLSGGQPIQIPEEVLDKLCVRLRNDGELLQVLGSPAALSLWYKLERSPLDSPKLRMPEDSQQKYVLKALTDGYYRDIQAVVKEVVLVASAQEASSKMRQLHEALDAVRFAAKAKGGPLTQGTGGLMKQVDKASAEAADALITLSQAKVEAQEAAMRVGKGLGKTWQAKLDELMVAHKEVPDVVAELRRLDPSKWLSWLGPVRRSQRIQQLEQEELMHLQRAVKCISRVVGGLRRIDRARCALTKAFRLPFTNVLKPGFQSGRGRSAWLHFWYPALALWSSDSD</sequence>
<dbReference type="EMBL" id="LSRX01000044">
    <property type="protein sequence ID" value="OLQ12404.1"/>
    <property type="molecule type" value="Genomic_DNA"/>
</dbReference>
<protein>
    <submittedName>
        <fullName evidence="1">Uncharacterized protein</fullName>
    </submittedName>
</protein>